<dbReference type="Pfam" id="PF04480">
    <property type="entry name" value="DUF559"/>
    <property type="match status" value="1"/>
</dbReference>
<dbReference type="InterPro" id="IPR007569">
    <property type="entry name" value="DUF559"/>
</dbReference>
<dbReference type="OrthoDB" id="9798754at2"/>
<dbReference type="Proteomes" id="UP000033202">
    <property type="component" value="Unassembled WGS sequence"/>
</dbReference>
<sequence length="160" mass="18163">MGERYYYGPLPPGERAGSRSEPGEGPTRRGKTPELLLEHARQMRREPTPQEEALWEKLRAKRLDGWKFRHQSPLGRFVPDFCCPAAKLIIELDGGQHGAQQEYDAARTSFLEREGYRVLRFWNNDVDENLEGVLRLIQEALSAPLPARRAGLPSPLEGEG</sequence>
<feature type="domain" description="DUF559" evidence="2">
    <location>
        <begin position="38"/>
        <end position="141"/>
    </location>
</feature>
<protein>
    <recommendedName>
        <fullName evidence="2">DUF559 domain-containing protein</fullName>
    </recommendedName>
</protein>
<comment type="caution">
    <text evidence="3">The sequence shown here is derived from an EMBL/GenBank/DDBJ whole genome shotgun (WGS) entry which is preliminary data.</text>
</comment>
<evidence type="ECO:0000259" key="2">
    <source>
        <dbReference type="Pfam" id="PF04480"/>
    </source>
</evidence>
<accession>A0A0E9MNW1</accession>
<dbReference type="STRING" id="1219043.SCH01S_28_01000"/>
<evidence type="ECO:0000313" key="3">
    <source>
        <dbReference type="EMBL" id="GAO39239.1"/>
    </source>
</evidence>
<name>A0A0E9MNW1_9SPHN</name>
<dbReference type="PANTHER" id="PTHR38590">
    <property type="entry name" value="BLL0828 PROTEIN"/>
    <property type="match status" value="1"/>
</dbReference>
<gene>
    <name evidence="3" type="ORF">SCH01S_28_01000</name>
</gene>
<organism evidence="3 4">
    <name type="scientific">Sphingomonas changbaiensis NBRC 104936</name>
    <dbReference type="NCBI Taxonomy" id="1219043"/>
    <lineage>
        <taxon>Bacteria</taxon>
        <taxon>Pseudomonadati</taxon>
        <taxon>Pseudomonadota</taxon>
        <taxon>Alphaproteobacteria</taxon>
        <taxon>Sphingomonadales</taxon>
        <taxon>Sphingomonadaceae</taxon>
        <taxon>Sphingomonas</taxon>
    </lineage>
</organism>
<keyword evidence="4" id="KW-1185">Reference proteome</keyword>
<dbReference type="AlphaFoldDB" id="A0A0E9MNW1"/>
<reference evidence="3 4" key="1">
    <citation type="submission" date="2015-04" db="EMBL/GenBank/DDBJ databases">
        <title>Whole genome shotgun sequence of Sphingomonas changbaiensis NBRC 104936.</title>
        <authorList>
            <person name="Katano-Makiyama Y."/>
            <person name="Hosoyama A."/>
            <person name="Hashimoto M."/>
            <person name="Noguchi M."/>
            <person name="Tsuchikane K."/>
            <person name="Ohji S."/>
            <person name="Yamazoe A."/>
            <person name="Ichikawa N."/>
            <person name="Kimura A."/>
            <person name="Fujita N."/>
        </authorList>
    </citation>
    <scope>NUCLEOTIDE SEQUENCE [LARGE SCALE GENOMIC DNA]</scope>
    <source>
        <strain evidence="3 4">NBRC 104936</strain>
    </source>
</reference>
<evidence type="ECO:0000256" key="1">
    <source>
        <dbReference type="SAM" id="MobiDB-lite"/>
    </source>
</evidence>
<dbReference type="InterPro" id="IPR011335">
    <property type="entry name" value="Restrct_endonuc-II-like"/>
</dbReference>
<evidence type="ECO:0000313" key="4">
    <source>
        <dbReference type="Proteomes" id="UP000033202"/>
    </source>
</evidence>
<proteinExistence type="predicted"/>
<dbReference type="PANTHER" id="PTHR38590:SF1">
    <property type="entry name" value="BLL0828 PROTEIN"/>
    <property type="match status" value="1"/>
</dbReference>
<feature type="region of interest" description="Disordered" evidence="1">
    <location>
        <begin position="1"/>
        <end position="35"/>
    </location>
</feature>
<dbReference type="InterPro" id="IPR047216">
    <property type="entry name" value="Endonuclease_DUF559_bact"/>
</dbReference>
<dbReference type="CDD" id="cd01038">
    <property type="entry name" value="Endonuclease_DUF559"/>
    <property type="match status" value="1"/>
</dbReference>
<dbReference type="Gene3D" id="3.40.960.10">
    <property type="entry name" value="VSR Endonuclease"/>
    <property type="match status" value="1"/>
</dbReference>
<dbReference type="SUPFAM" id="SSF52980">
    <property type="entry name" value="Restriction endonuclease-like"/>
    <property type="match status" value="1"/>
</dbReference>
<dbReference type="EMBL" id="BBWU01000028">
    <property type="protein sequence ID" value="GAO39239.1"/>
    <property type="molecule type" value="Genomic_DNA"/>
</dbReference>